<organism evidence="1 2">
    <name type="scientific">Lutzomyia longipalpis</name>
    <name type="common">Sand fly</name>
    <dbReference type="NCBI Taxonomy" id="7200"/>
    <lineage>
        <taxon>Eukaryota</taxon>
        <taxon>Metazoa</taxon>
        <taxon>Ecdysozoa</taxon>
        <taxon>Arthropoda</taxon>
        <taxon>Hexapoda</taxon>
        <taxon>Insecta</taxon>
        <taxon>Pterygota</taxon>
        <taxon>Neoptera</taxon>
        <taxon>Endopterygota</taxon>
        <taxon>Diptera</taxon>
        <taxon>Nematocera</taxon>
        <taxon>Psychodoidea</taxon>
        <taxon>Psychodidae</taxon>
        <taxon>Lutzomyia</taxon>
        <taxon>Lutzomyia</taxon>
    </lineage>
</organism>
<dbReference type="EMBL" id="AJWK01023832">
    <property type="status" value="NOT_ANNOTATED_CDS"/>
    <property type="molecule type" value="Genomic_DNA"/>
</dbReference>
<dbReference type="AlphaFoldDB" id="A0A1B0CQP5"/>
<accession>A0A1B0CQP5</accession>
<evidence type="ECO:0000313" key="1">
    <source>
        <dbReference type="EnsemblMetazoa" id="LLOJ007194-PA"/>
    </source>
</evidence>
<dbReference type="VEuPathDB" id="VectorBase:LLOJ007194"/>
<evidence type="ECO:0000313" key="2">
    <source>
        <dbReference type="Proteomes" id="UP000092461"/>
    </source>
</evidence>
<keyword evidence="2" id="KW-1185">Reference proteome</keyword>
<name>A0A1B0CQP5_LUTLO</name>
<sequence length="83" mass="9644">MLLDLISWRMMREILVFVRKIKPCNRGSYFSQQQPIVRKAAESSRAVVVGIFGNFSQVPRTQSLWWSDRRGIPSTSCRRIPFG</sequence>
<dbReference type="EnsemblMetazoa" id="LLOJ007194-RA">
    <property type="protein sequence ID" value="LLOJ007194-PA"/>
    <property type="gene ID" value="LLOJ007194"/>
</dbReference>
<proteinExistence type="predicted"/>
<dbReference type="Proteomes" id="UP000092461">
    <property type="component" value="Unassembled WGS sequence"/>
</dbReference>
<protein>
    <submittedName>
        <fullName evidence="1">Uncharacterized protein</fullName>
    </submittedName>
</protein>
<reference evidence="1" key="1">
    <citation type="submission" date="2020-05" db="UniProtKB">
        <authorList>
            <consortium name="EnsemblMetazoa"/>
        </authorList>
    </citation>
    <scope>IDENTIFICATION</scope>
    <source>
        <strain evidence="1">Jacobina</strain>
    </source>
</reference>